<dbReference type="PANTHER" id="PTHR47941">
    <property type="entry name" value="PENTATRICOPEPTIDE REPEAT-CONTAINING PROTEIN 3, MITOCHONDRIAL"/>
    <property type="match status" value="1"/>
</dbReference>
<evidence type="ECO:0000313" key="4">
    <source>
        <dbReference type="EMBL" id="CAI9112080.1"/>
    </source>
</evidence>
<name>A0AAV1DW16_OLDCO</name>
<dbReference type="Gene3D" id="1.25.40.10">
    <property type="entry name" value="Tetratricopeptide repeat domain"/>
    <property type="match status" value="1"/>
</dbReference>
<evidence type="ECO:0000256" key="3">
    <source>
        <dbReference type="PROSITE-ProRule" id="PRU00708"/>
    </source>
</evidence>
<comment type="similarity">
    <text evidence="1">Belongs to the PPR family. P subfamily.</text>
</comment>
<dbReference type="PROSITE" id="PS51375">
    <property type="entry name" value="PPR"/>
    <property type="match status" value="1"/>
</dbReference>
<accession>A0AAV1DW16</accession>
<dbReference type="EMBL" id="OX459124">
    <property type="protein sequence ID" value="CAI9112080.1"/>
    <property type="molecule type" value="Genomic_DNA"/>
</dbReference>
<dbReference type="Proteomes" id="UP001161247">
    <property type="component" value="Chromosome 7"/>
</dbReference>
<organism evidence="4 5">
    <name type="scientific">Oldenlandia corymbosa var. corymbosa</name>
    <dbReference type="NCBI Taxonomy" id="529605"/>
    <lineage>
        <taxon>Eukaryota</taxon>
        <taxon>Viridiplantae</taxon>
        <taxon>Streptophyta</taxon>
        <taxon>Embryophyta</taxon>
        <taxon>Tracheophyta</taxon>
        <taxon>Spermatophyta</taxon>
        <taxon>Magnoliopsida</taxon>
        <taxon>eudicotyledons</taxon>
        <taxon>Gunneridae</taxon>
        <taxon>Pentapetalae</taxon>
        <taxon>asterids</taxon>
        <taxon>lamiids</taxon>
        <taxon>Gentianales</taxon>
        <taxon>Rubiaceae</taxon>
        <taxon>Rubioideae</taxon>
        <taxon>Spermacoceae</taxon>
        <taxon>Hedyotis-Oldenlandia complex</taxon>
        <taxon>Oldenlandia</taxon>
    </lineage>
</organism>
<evidence type="ECO:0000256" key="1">
    <source>
        <dbReference type="ARBA" id="ARBA00007626"/>
    </source>
</evidence>
<evidence type="ECO:0000313" key="5">
    <source>
        <dbReference type="Proteomes" id="UP001161247"/>
    </source>
</evidence>
<feature type="repeat" description="PPR" evidence="3">
    <location>
        <begin position="15"/>
        <end position="49"/>
    </location>
</feature>
<reference evidence="4" key="1">
    <citation type="submission" date="2023-03" db="EMBL/GenBank/DDBJ databases">
        <authorList>
            <person name="Julca I."/>
        </authorList>
    </citation>
    <scope>NUCLEOTIDE SEQUENCE</scope>
</reference>
<sequence length="70" mass="7858">MELFDEMVIKGLSPDIFVYASMMNRHFKDGNAGEALKLNKEMIEAGVTPDVIYTYCLIKGLVKNGMLNQT</sequence>
<protein>
    <submittedName>
        <fullName evidence="4">OLC1v1012457C1</fullName>
    </submittedName>
</protein>
<keyword evidence="5" id="KW-1185">Reference proteome</keyword>
<dbReference type="AlphaFoldDB" id="A0AAV1DW16"/>
<evidence type="ECO:0000256" key="2">
    <source>
        <dbReference type="ARBA" id="ARBA00022737"/>
    </source>
</evidence>
<dbReference type="InterPro" id="IPR002885">
    <property type="entry name" value="PPR_rpt"/>
</dbReference>
<keyword evidence="2" id="KW-0677">Repeat</keyword>
<dbReference type="Pfam" id="PF13041">
    <property type="entry name" value="PPR_2"/>
    <property type="match status" value="1"/>
</dbReference>
<gene>
    <name evidence="4" type="ORF">OLC1_LOCUS19337</name>
</gene>
<dbReference type="InterPro" id="IPR011990">
    <property type="entry name" value="TPR-like_helical_dom_sf"/>
</dbReference>
<dbReference type="NCBIfam" id="TIGR00756">
    <property type="entry name" value="PPR"/>
    <property type="match status" value="1"/>
</dbReference>
<proteinExistence type="inferred from homology"/>
<feature type="non-terminal residue" evidence="4">
    <location>
        <position position="70"/>
    </location>
</feature>